<gene>
    <name evidence="2" type="ORF">EII10_09005</name>
</gene>
<dbReference type="PANTHER" id="PTHR37308">
    <property type="entry name" value="INTEGRAL MEMBRANE PROTEIN"/>
    <property type="match status" value="1"/>
</dbReference>
<accession>A0A3P1V4K2</accession>
<evidence type="ECO:0000256" key="1">
    <source>
        <dbReference type="SAM" id="Phobius"/>
    </source>
</evidence>
<evidence type="ECO:0000313" key="2">
    <source>
        <dbReference type="EMBL" id="RRD28606.1"/>
    </source>
</evidence>
<dbReference type="PANTHER" id="PTHR37308:SF1">
    <property type="entry name" value="POLYPRENYL-PHOSPHATE TRANSPORTER"/>
    <property type="match status" value="1"/>
</dbReference>
<feature type="transmembrane region" description="Helical" evidence="1">
    <location>
        <begin position="255"/>
        <end position="273"/>
    </location>
</feature>
<feature type="transmembrane region" description="Helical" evidence="1">
    <location>
        <begin position="151"/>
        <end position="171"/>
    </location>
</feature>
<dbReference type="Proteomes" id="UP000271272">
    <property type="component" value="Unassembled WGS sequence"/>
</dbReference>
<dbReference type="EMBL" id="RQZC01000015">
    <property type="protein sequence ID" value="RRD28606.1"/>
    <property type="molecule type" value="Genomic_DNA"/>
</dbReference>
<dbReference type="OrthoDB" id="9793746at2"/>
<comment type="caution">
    <text evidence="2">The sequence shown here is derived from an EMBL/GenBank/DDBJ whole genome shotgun (WGS) entry which is preliminary data.</text>
</comment>
<organism evidence="2 3">
    <name type="scientific">Actinomyces bowdenii</name>
    <dbReference type="NCBI Taxonomy" id="131109"/>
    <lineage>
        <taxon>Bacteria</taxon>
        <taxon>Bacillati</taxon>
        <taxon>Actinomycetota</taxon>
        <taxon>Actinomycetes</taxon>
        <taxon>Actinomycetales</taxon>
        <taxon>Actinomycetaceae</taxon>
        <taxon>Actinomyces</taxon>
    </lineage>
</organism>
<keyword evidence="3" id="KW-1185">Reference proteome</keyword>
<dbReference type="InterPro" id="IPR007163">
    <property type="entry name" value="VCA0040-like"/>
</dbReference>
<keyword evidence="1" id="KW-0812">Transmembrane</keyword>
<sequence>MSARTTETAPRRRTSIPGNLLRGGLIGLAETVPGVSGGTVALVVGIYDELIGSASHLVSALKALITGPDRLAAAKAHLAAIHWSLLIPVAIGMPAVVLSVAGPMADAVEHYPVQMRGLFFGMVLASVSVPVRMVRNSLNSRPLAPGPRPRWLAARLLGTGAAAAAITWLLVSRQPSHIEPHPLVIVPAAAIAVAALVLPGLSGSFLLLTFGLYAPTLRAVDERDMGYLGLFMLGAMLGLALVVKSLQWLLAHHQVMTLCALIGLMVGGLRALWPWQDEMNRALPPGQPLGAVLALGLLGFALVTAMIVVDLAVARRSAAPRQLPETGA</sequence>
<feature type="transmembrane region" description="Helical" evidence="1">
    <location>
        <begin position="183"/>
        <end position="213"/>
    </location>
</feature>
<keyword evidence="1" id="KW-0472">Membrane</keyword>
<keyword evidence="1" id="KW-1133">Transmembrane helix</keyword>
<dbReference type="Pfam" id="PF04018">
    <property type="entry name" value="VCA0040-like"/>
    <property type="match status" value="1"/>
</dbReference>
<dbReference type="RefSeq" id="WP_124934170.1">
    <property type="nucleotide sequence ID" value="NZ_RQZC01000015.1"/>
</dbReference>
<name>A0A3P1V4K2_9ACTO</name>
<protein>
    <submittedName>
        <fullName evidence="2">DUF368 domain-containing protein</fullName>
    </submittedName>
</protein>
<feature type="transmembrane region" description="Helical" evidence="1">
    <location>
        <begin position="225"/>
        <end position="243"/>
    </location>
</feature>
<evidence type="ECO:0000313" key="3">
    <source>
        <dbReference type="Proteomes" id="UP000271272"/>
    </source>
</evidence>
<feature type="transmembrane region" description="Helical" evidence="1">
    <location>
        <begin position="80"/>
        <end position="101"/>
    </location>
</feature>
<proteinExistence type="predicted"/>
<feature type="transmembrane region" description="Helical" evidence="1">
    <location>
        <begin position="113"/>
        <end position="131"/>
    </location>
</feature>
<feature type="transmembrane region" description="Helical" evidence="1">
    <location>
        <begin position="293"/>
        <end position="313"/>
    </location>
</feature>
<reference evidence="2 3" key="1">
    <citation type="submission" date="2018-11" db="EMBL/GenBank/DDBJ databases">
        <title>Genomes From Bacteria Associated with the Canine Oral Cavity: a Test Case for Automated Genome-Based Taxonomic Assignment.</title>
        <authorList>
            <person name="Coil D.A."/>
            <person name="Jospin G."/>
            <person name="Darling A.E."/>
            <person name="Wallis C."/>
            <person name="Davis I.J."/>
            <person name="Harris S."/>
            <person name="Eisen J.A."/>
            <person name="Holcombe L.J."/>
            <person name="O'Flynn C."/>
        </authorList>
    </citation>
    <scope>NUCLEOTIDE SEQUENCE [LARGE SCALE GENOMIC DNA]</scope>
    <source>
        <strain evidence="2 3">OH5050</strain>
    </source>
</reference>
<dbReference type="AlphaFoldDB" id="A0A3P1V4K2"/>